<organism evidence="1 2">
    <name type="scientific">Stieleria neptunia</name>
    <dbReference type="NCBI Taxonomy" id="2527979"/>
    <lineage>
        <taxon>Bacteria</taxon>
        <taxon>Pseudomonadati</taxon>
        <taxon>Planctomycetota</taxon>
        <taxon>Planctomycetia</taxon>
        <taxon>Pirellulales</taxon>
        <taxon>Pirellulaceae</taxon>
        <taxon>Stieleria</taxon>
    </lineage>
</organism>
<accession>A0A518HRE7</accession>
<sequence length="91" mass="10559">MAEKWGAEKWLGCRKEDKKMGDKKIGHGEIGTSGRVRVGLSRPIGNCYGRTIFLPFRLPAISFFCPPFFCHPNQSHLRFRWHLSSIRTRVR</sequence>
<gene>
    <name evidence="1" type="ORF">Enr13x_32890</name>
</gene>
<dbReference type="AlphaFoldDB" id="A0A518HRE7"/>
<protein>
    <submittedName>
        <fullName evidence="1">Uncharacterized protein</fullName>
    </submittedName>
</protein>
<keyword evidence="2" id="KW-1185">Reference proteome</keyword>
<dbReference type="EMBL" id="CP037423">
    <property type="protein sequence ID" value="QDV43432.1"/>
    <property type="molecule type" value="Genomic_DNA"/>
</dbReference>
<evidence type="ECO:0000313" key="2">
    <source>
        <dbReference type="Proteomes" id="UP000319004"/>
    </source>
</evidence>
<evidence type="ECO:0000313" key="1">
    <source>
        <dbReference type="EMBL" id="QDV43432.1"/>
    </source>
</evidence>
<name>A0A518HRE7_9BACT</name>
<reference evidence="1 2" key="1">
    <citation type="submission" date="2019-03" db="EMBL/GenBank/DDBJ databases">
        <title>Deep-cultivation of Planctomycetes and their phenomic and genomic characterization uncovers novel biology.</title>
        <authorList>
            <person name="Wiegand S."/>
            <person name="Jogler M."/>
            <person name="Boedeker C."/>
            <person name="Pinto D."/>
            <person name="Vollmers J."/>
            <person name="Rivas-Marin E."/>
            <person name="Kohn T."/>
            <person name="Peeters S.H."/>
            <person name="Heuer A."/>
            <person name="Rast P."/>
            <person name="Oberbeckmann S."/>
            <person name="Bunk B."/>
            <person name="Jeske O."/>
            <person name="Meyerdierks A."/>
            <person name="Storesund J.E."/>
            <person name="Kallscheuer N."/>
            <person name="Luecker S."/>
            <person name="Lage O.M."/>
            <person name="Pohl T."/>
            <person name="Merkel B.J."/>
            <person name="Hornburger P."/>
            <person name="Mueller R.-W."/>
            <person name="Bruemmer F."/>
            <person name="Labrenz M."/>
            <person name="Spormann A.M."/>
            <person name="Op den Camp H."/>
            <person name="Overmann J."/>
            <person name="Amann R."/>
            <person name="Jetten M.S.M."/>
            <person name="Mascher T."/>
            <person name="Medema M.H."/>
            <person name="Devos D.P."/>
            <person name="Kaster A.-K."/>
            <person name="Ovreas L."/>
            <person name="Rohde M."/>
            <person name="Galperin M.Y."/>
            <person name="Jogler C."/>
        </authorList>
    </citation>
    <scope>NUCLEOTIDE SEQUENCE [LARGE SCALE GENOMIC DNA]</scope>
    <source>
        <strain evidence="1 2">Enr13</strain>
    </source>
</reference>
<dbReference type="KEGG" id="snep:Enr13x_32890"/>
<dbReference type="Proteomes" id="UP000319004">
    <property type="component" value="Chromosome"/>
</dbReference>
<proteinExistence type="predicted"/>